<evidence type="ECO:0000313" key="13">
    <source>
        <dbReference type="Proteomes" id="UP000009882"/>
    </source>
</evidence>
<feature type="compositionally biased region" description="Basic and acidic residues" evidence="9">
    <location>
        <begin position="614"/>
        <end position="624"/>
    </location>
</feature>
<dbReference type="HOGENOM" id="CLU_001366_0_1_1"/>
<evidence type="ECO:0000256" key="2">
    <source>
        <dbReference type="ARBA" id="ARBA00012494"/>
    </source>
</evidence>
<reference evidence="13" key="1">
    <citation type="journal article" date="2012" name="BMC Genomics">
        <title>Genome sequence of the necrotrophic fungus Penicillium digitatum, the main postharvest pathogen of citrus.</title>
        <authorList>
            <person name="Marcet-Houben M."/>
            <person name="Ballester A.-R."/>
            <person name="de la Fuente B."/>
            <person name="Harries E."/>
            <person name="Marcos J.F."/>
            <person name="Gonzalez-Candelas L."/>
            <person name="Gabaldon T."/>
        </authorList>
    </citation>
    <scope>NUCLEOTIDE SEQUENCE [LARGE SCALE GENOMIC DNA]</scope>
    <source>
        <strain evidence="13">PHI26 / CECT 20796</strain>
    </source>
</reference>
<gene>
    <name evidence="12" type="ORF">PDIG_04640</name>
</gene>
<feature type="compositionally biased region" description="Polar residues" evidence="9">
    <location>
        <begin position="625"/>
        <end position="640"/>
    </location>
</feature>
<keyword evidence="6" id="KW-0694">RNA-binding</keyword>
<evidence type="ECO:0000259" key="10">
    <source>
        <dbReference type="Pfam" id="PF05183"/>
    </source>
</evidence>
<proteinExistence type="inferred from homology"/>
<dbReference type="Pfam" id="PF26253">
    <property type="entry name" value="RdRP_head"/>
    <property type="match status" value="1"/>
</dbReference>
<dbReference type="Pfam" id="PF05183">
    <property type="entry name" value="RdRP"/>
    <property type="match status" value="2"/>
</dbReference>
<evidence type="ECO:0000313" key="12">
    <source>
        <dbReference type="EMBL" id="EKV18967.1"/>
    </source>
</evidence>
<keyword evidence="5" id="KW-0548">Nucleotidyltransferase</keyword>
<feature type="domain" description="RDRP core" evidence="10">
    <location>
        <begin position="466"/>
        <end position="517"/>
    </location>
</feature>
<dbReference type="SUPFAM" id="SSF54928">
    <property type="entry name" value="RNA-binding domain, RBD"/>
    <property type="match status" value="1"/>
</dbReference>
<keyword evidence="3 12" id="KW-0696">RNA-directed RNA polymerase</keyword>
<evidence type="ECO:0000256" key="9">
    <source>
        <dbReference type="SAM" id="MobiDB-lite"/>
    </source>
</evidence>
<evidence type="ECO:0000256" key="5">
    <source>
        <dbReference type="ARBA" id="ARBA00022695"/>
    </source>
</evidence>
<dbReference type="GO" id="GO:0031380">
    <property type="term" value="C:nuclear RNA-directed RNA polymerase complex"/>
    <property type="evidence" value="ECO:0007669"/>
    <property type="project" value="TreeGrafter"/>
</dbReference>
<dbReference type="OrthoDB" id="6513042at2759"/>
<accession>K9GCS6</accession>
<evidence type="ECO:0000256" key="1">
    <source>
        <dbReference type="ARBA" id="ARBA00005762"/>
    </source>
</evidence>
<dbReference type="GO" id="GO:0030422">
    <property type="term" value="P:siRNA processing"/>
    <property type="evidence" value="ECO:0007669"/>
    <property type="project" value="TreeGrafter"/>
</dbReference>
<evidence type="ECO:0000256" key="6">
    <source>
        <dbReference type="ARBA" id="ARBA00022884"/>
    </source>
</evidence>
<dbReference type="GO" id="GO:0003968">
    <property type="term" value="F:RNA-directed RNA polymerase activity"/>
    <property type="evidence" value="ECO:0007669"/>
    <property type="project" value="UniProtKB-KW"/>
</dbReference>
<sequence length="1533" mass="172863">MAGPVIPNLQHPKSNLLRLVPLDPPRPSHHTTPVRDWITWRSWKTCAVDMLNIPREMNTHDIYDAFNKYGNLISIDVWEDAAGRPDSKGRMRFKPPPNEQFWETGSFGVKLRSGRIAVISLSLCGGASNGTIPSPVRPDIRLPSELELKTVQVQIGVLLGPSTVHALQSFTNLAYPRCVVDVMRRCLLLYFKVGIRGSETADVTQHDYRVKITFLQLTQIYQQYDKATSENSLLIILDSAAIWHRKAKDMQSTLAEPMSWREEDSWYRQTAVTHNPNSLKTLPTNLKKTGHIMDLGRWNVFKITFGPDVDPKIHRVNDTGHCLTLVGDIFKDYNIFIRDGSHFVEKTDRPVPVWHWIDFSESKSNKASALLQDLGDQNYIHLPFKVRYQLEVCLSQGYLSEFSMSREFVEKVKDLGDDQATRLLEFVATEKKQYLDPMEIFDLKFFKRVTDSKIPSYCCFMHTARVTPTTIYYNTPTVDISNRVVREWSTKSAPGRFLRVRFTDERTEGRINASLTGIIGLAEYLSKIKRSDSPRCQCDLGNQSVKHVLLECPLLKELRSEMVEELFMEGVSTTLGEQAMLTEVKAAPIVAKFMIASGLLGQFQSVDSVAMGKEQGEEDSKPKPTQDTANVGETGNTSQWPGARSAEVTSHQRTWRTTHAADEDEEAWRHDPNLFVFDLPDELNRVNEFIIIIIIIINASLGDSNDEIYTRVKRTLANGISIGDRHYEFLAFGNSQFREHGAYFFAPDAGVSAATIRAWMGQFNHIRNVAKYAARLGQCFSTTRAFTGSSVQVATCNDVVRNGFTFSDGVGKVSKFLAQMVTSQHNIKTLTGESPSAFQFRLGGAKGMLVVSPDPMPQEVHIRPSQQKFETTQAGLEIIRWSQYSLATLNRQLILVLSALGIPDKVFHSKLNSMLGSFHRVMCNDSKAINLLQKYIDPNQTTLILAQMVSDGFRQNEEPFANTMLELWKSWHLKHLKEKAKIAIDQGANLLGVMDETGVLKGYFKNTLPRRGASYAQKLAALPEIFVQICRLEGNGEYEVIEGLCILARNPSLHPGDIRVVRAVNRPELKGLRDVVVLPQTGDQDIASMCSGGDLDGDDYLIIWDPDLIPTRWFVECMDYKGSKAPDLDHDVTVDEITSFFVTYMKNDCLPRIAHAHLAWADRLPRGVWEEKCIRLAQLHSDAVDYNKSGAHARMARSLDPKFWPHFMEKRFKRPSSIYKSTKILGQLYDAVVTPNFVPKLGKPFDSRILESPLASASETYIEYARELKAEFDMNMRQIMAQYEINTEFEVWSTFVLRHGFVIRDYKMQEDLGRIVGTLRRGFRHQCYDKVGRHGGNISALVIAMYRVTQEQVAAALEAQRKEALQREDLSVVEVSSTELPLISFPWIFPDVLGDVATGRAREALVSEGQGVDDSAKSIGDGFVFTHKQILNIVEDMDRIVKPNAKASSGPAPPNQELIVRRRIDQTKPKPKPDDSKMGVCFNEDSEKEEGVSIDTAQAEENGEMEAVTEDIVEMEGDVQPSALDALINMINS</sequence>
<dbReference type="PANTHER" id="PTHR23079">
    <property type="entry name" value="RNA-DEPENDENT RNA POLYMERASE"/>
    <property type="match status" value="1"/>
</dbReference>
<comment type="caution">
    <text evidence="12">The sequence shown here is derived from an EMBL/GenBank/DDBJ whole genome shotgun (WGS) entry which is preliminary data.</text>
</comment>
<feature type="domain" description="RDRP core" evidence="10">
    <location>
        <begin position="703"/>
        <end position="1232"/>
    </location>
</feature>
<dbReference type="OMA" id="DDYLVIW"/>
<keyword evidence="7" id="KW-0943">RNA-mediated gene silencing</keyword>
<evidence type="ECO:0000256" key="7">
    <source>
        <dbReference type="ARBA" id="ARBA00023158"/>
    </source>
</evidence>
<dbReference type="InterPro" id="IPR057596">
    <property type="entry name" value="RDRP_core"/>
</dbReference>
<keyword evidence="13" id="KW-1185">Reference proteome</keyword>
<comment type="similarity">
    <text evidence="1">Belongs to the RdRP family.</text>
</comment>
<dbReference type="InterPro" id="IPR058752">
    <property type="entry name" value="RDRP_C_head"/>
</dbReference>
<dbReference type="GO" id="GO:0003723">
    <property type="term" value="F:RNA binding"/>
    <property type="evidence" value="ECO:0007669"/>
    <property type="project" value="UniProtKB-KW"/>
</dbReference>
<feature type="region of interest" description="Disordered" evidence="9">
    <location>
        <begin position="610"/>
        <end position="664"/>
    </location>
</feature>
<dbReference type="EMBL" id="AKCT01000027">
    <property type="protein sequence ID" value="EKV18967.1"/>
    <property type="molecule type" value="Genomic_DNA"/>
</dbReference>
<organism evidence="12 13">
    <name type="scientific">Penicillium digitatum (strain PHI26 / CECT 20796)</name>
    <name type="common">Green mold</name>
    <dbReference type="NCBI Taxonomy" id="1170229"/>
    <lineage>
        <taxon>Eukaryota</taxon>
        <taxon>Fungi</taxon>
        <taxon>Dikarya</taxon>
        <taxon>Ascomycota</taxon>
        <taxon>Pezizomycotina</taxon>
        <taxon>Eurotiomycetes</taxon>
        <taxon>Eurotiomycetidae</taxon>
        <taxon>Eurotiales</taxon>
        <taxon>Aspergillaceae</taxon>
        <taxon>Penicillium</taxon>
    </lineage>
</organism>
<protein>
    <recommendedName>
        <fullName evidence="2">RNA-directed RNA polymerase</fullName>
        <ecNumber evidence="2">2.7.7.48</ecNumber>
    </recommendedName>
</protein>
<feature type="domain" description="RDRP C-terminal head" evidence="11">
    <location>
        <begin position="1257"/>
        <end position="1398"/>
    </location>
</feature>
<comment type="catalytic activity">
    <reaction evidence="8">
        <text>RNA(n) + a ribonucleoside 5'-triphosphate = RNA(n+1) + diphosphate</text>
        <dbReference type="Rhea" id="RHEA:21248"/>
        <dbReference type="Rhea" id="RHEA-COMP:14527"/>
        <dbReference type="Rhea" id="RHEA-COMP:17342"/>
        <dbReference type="ChEBI" id="CHEBI:33019"/>
        <dbReference type="ChEBI" id="CHEBI:61557"/>
        <dbReference type="ChEBI" id="CHEBI:140395"/>
        <dbReference type="EC" id="2.7.7.48"/>
    </reaction>
</comment>
<dbReference type="STRING" id="1170229.K9GCS6"/>
<dbReference type="Proteomes" id="UP000009882">
    <property type="component" value="Unassembled WGS sequence"/>
</dbReference>
<keyword evidence="4" id="KW-0808">Transferase</keyword>
<dbReference type="InterPro" id="IPR035979">
    <property type="entry name" value="RBD_domain_sf"/>
</dbReference>
<dbReference type="eggNOG" id="KOG0988">
    <property type="taxonomic scope" value="Eukaryota"/>
</dbReference>
<evidence type="ECO:0000259" key="11">
    <source>
        <dbReference type="Pfam" id="PF26253"/>
    </source>
</evidence>
<dbReference type="InParanoid" id="K9GCS6"/>
<evidence type="ECO:0000256" key="4">
    <source>
        <dbReference type="ARBA" id="ARBA00022679"/>
    </source>
</evidence>
<evidence type="ECO:0000256" key="3">
    <source>
        <dbReference type="ARBA" id="ARBA00022484"/>
    </source>
</evidence>
<evidence type="ECO:0000256" key="8">
    <source>
        <dbReference type="ARBA" id="ARBA00048744"/>
    </source>
</evidence>
<dbReference type="InterPro" id="IPR007855">
    <property type="entry name" value="RDRP"/>
</dbReference>
<feature type="compositionally biased region" description="Polar residues" evidence="9">
    <location>
        <begin position="647"/>
        <end position="657"/>
    </location>
</feature>
<dbReference type="PANTHER" id="PTHR23079:SF55">
    <property type="entry name" value="RNA-DIRECTED RNA POLYMERASE"/>
    <property type="match status" value="1"/>
</dbReference>
<name>K9GCS6_PEND2</name>
<dbReference type="EC" id="2.7.7.48" evidence="2"/>